<evidence type="ECO:0008006" key="4">
    <source>
        <dbReference type="Google" id="ProtNLM"/>
    </source>
</evidence>
<proteinExistence type="predicted"/>
<dbReference type="CDD" id="cd14688">
    <property type="entry name" value="bZIP_YAP"/>
    <property type="match status" value="1"/>
</dbReference>
<feature type="region of interest" description="Disordered" evidence="1">
    <location>
        <begin position="1"/>
        <end position="57"/>
    </location>
</feature>
<name>A0A084AFS8_STACB</name>
<accession>A0A084AFS8</accession>
<feature type="compositionally biased region" description="Basic and acidic residues" evidence="1">
    <location>
        <begin position="23"/>
        <end position="43"/>
    </location>
</feature>
<evidence type="ECO:0000256" key="1">
    <source>
        <dbReference type="SAM" id="MobiDB-lite"/>
    </source>
</evidence>
<dbReference type="OrthoDB" id="3555317at2759"/>
<keyword evidence="3" id="KW-1185">Reference proteome</keyword>
<dbReference type="AlphaFoldDB" id="A0A084AFS8"/>
<dbReference type="PANTHER" id="PTHR40618">
    <property type="entry name" value="B-ZIP TRANSCRIPTION FACTOR (EUROFUNG)-RELATED"/>
    <property type="match status" value="1"/>
</dbReference>
<dbReference type="HOGENOM" id="CLU_033170_0_0_1"/>
<gene>
    <name evidence="2" type="ORF">S7711_10721</name>
</gene>
<organism evidence="2 3">
    <name type="scientific">Stachybotrys chartarum (strain CBS 109288 / IBT 7711)</name>
    <name type="common">Toxic black mold</name>
    <name type="synonym">Stilbospora chartarum</name>
    <dbReference type="NCBI Taxonomy" id="1280523"/>
    <lineage>
        <taxon>Eukaryota</taxon>
        <taxon>Fungi</taxon>
        <taxon>Dikarya</taxon>
        <taxon>Ascomycota</taxon>
        <taxon>Pezizomycotina</taxon>
        <taxon>Sordariomycetes</taxon>
        <taxon>Hypocreomycetidae</taxon>
        <taxon>Hypocreales</taxon>
        <taxon>Stachybotryaceae</taxon>
        <taxon>Stachybotrys</taxon>
    </lineage>
</organism>
<reference evidence="2 3" key="1">
    <citation type="journal article" date="2014" name="BMC Genomics">
        <title>Comparative genome sequencing reveals chemotype-specific gene clusters in the toxigenic black mold Stachybotrys.</title>
        <authorList>
            <person name="Semeiks J."/>
            <person name="Borek D."/>
            <person name="Otwinowski Z."/>
            <person name="Grishin N.V."/>
        </authorList>
    </citation>
    <scope>NUCLEOTIDE SEQUENCE [LARGE SCALE GENOMIC DNA]</scope>
    <source>
        <strain evidence="3">CBS 109288 / IBT 7711</strain>
    </source>
</reference>
<protein>
    <recommendedName>
        <fullName evidence="4">BZIP domain-containing protein</fullName>
    </recommendedName>
</protein>
<evidence type="ECO:0000313" key="2">
    <source>
        <dbReference type="EMBL" id="KEY64157.1"/>
    </source>
</evidence>
<dbReference type="EMBL" id="KL648750">
    <property type="protein sequence ID" value="KEY64157.1"/>
    <property type="molecule type" value="Genomic_DNA"/>
</dbReference>
<sequence>MDSPLDASQHLPPSGRPRLGRPRMKDAPVKIRDEASQRKERQRLAQRSYRNRRQNALQRAEARAEKLEVALGRILQSLENFQGHVITRPGEACPTDILVRLSRTAMEVATISQDARSPHKSPQDASNDIALHSSKAHSDNSHEWDMPPRLTDNANYTQPLQRWLRIVGEATETLHRQAASHPSLIFKLLEAFMTKAVDVLSSKTLNTCIPAALLGFQDDDGSKEAMLAFTLRQLRTSPQNTIWTEILCGDAWLYRGPKLFRVVEGETNIKAPRSPSPNLQRLRFGRTRTVMETDIPHLMGEWLEASDVVEYLAERGIVVREHDQRDVLELTLPSTGQNETSQQQSEASLGDFYDVARMQTLADVRSGDTSREDPSRRIIQWNVEQASINVSDDSTRALFGRDSNNEPRFPTGAFAFTPSQEETAGLRNSFLRTTHHQDLFDESPQTLPLQGGLKVDLKRLVKVLADHAICMGPSPGVRRASVDLAIRESVFAVGSTAEQRCD</sequence>
<dbReference type="Proteomes" id="UP000028045">
    <property type="component" value="Unassembled WGS sequence"/>
</dbReference>
<evidence type="ECO:0000313" key="3">
    <source>
        <dbReference type="Proteomes" id="UP000028045"/>
    </source>
</evidence>
<dbReference type="PANTHER" id="PTHR40618:SF1">
    <property type="entry name" value="B-ZIP TRANSCRIPTION FACTOR (EUROFUNG)"/>
    <property type="match status" value="1"/>
</dbReference>